<protein>
    <submittedName>
        <fullName evidence="1">Uncharacterized protein</fullName>
    </submittedName>
</protein>
<name>A0A1W9KNX3_9BURK</name>
<organism evidence="1 2">
    <name type="scientific">Rhodoferax ferrireducens</name>
    <dbReference type="NCBI Taxonomy" id="192843"/>
    <lineage>
        <taxon>Bacteria</taxon>
        <taxon>Pseudomonadati</taxon>
        <taxon>Pseudomonadota</taxon>
        <taxon>Betaproteobacteria</taxon>
        <taxon>Burkholderiales</taxon>
        <taxon>Comamonadaceae</taxon>
        <taxon>Rhodoferax</taxon>
    </lineage>
</organism>
<dbReference type="SUPFAM" id="SSF46785">
    <property type="entry name" value="Winged helix' DNA-binding domain"/>
    <property type="match status" value="1"/>
</dbReference>
<dbReference type="Pfam" id="PF21205">
    <property type="entry name" value="Rep3_C"/>
    <property type="match status" value="1"/>
</dbReference>
<dbReference type="Proteomes" id="UP000192505">
    <property type="component" value="Unassembled WGS sequence"/>
</dbReference>
<comment type="caution">
    <text evidence="1">The sequence shown here is derived from an EMBL/GenBank/DDBJ whole genome shotgun (WGS) entry which is preliminary data.</text>
</comment>
<sequence>MTVTMSQDVILDKDDKFEKPVSTLAIVPKTGVITRVGRQAYTVMMLLAREQGGEDEGTGLFTAPLNSVIRGFEGSKGTVDELKRHLRSMVTHVIEWQSPSPGETSDWGACTLLSEVRLTKLKGESWLSWAYPPSMRQDLLAPSRYAQIKRSTIAQFRSHAGLALYEICARYKDNPSHLTSKHHWHWWLPVLTGKPSPKEIKTEFRFFNRDTIKPAIEEVNEVSELVVSVHEFKVGRTVQFLQFEVREKPELSKKEAAKASKAIDLSKLATAMQLGIEADFAEEMFNRYGELDFAKAIDRLQSRLNMPGKPILSRQAYLKSLLAGKNIDSAPIASNAEVGQGGHPQLKSVVNQSALKQQQLQESESARVHVIRAEIQALDEAQIGELLADLKIQFVARGMPPGVMKRLDDGNWQSALVMSELIRFYWKKTRGTDWSVPVKNDTSPPMVERVEQANLF</sequence>
<accession>A0A1W9KNX3</accession>
<evidence type="ECO:0000313" key="2">
    <source>
        <dbReference type="Proteomes" id="UP000192505"/>
    </source>
</evidence>
<dbReference type="InterPro" id="IPR036390">
    <property type="entry name" value="WH_DNA-bd_sf"/>
</dbReference>
<proteinExistence type="predicted"/>
<dbReference type="Gene3D" id="1.10.10.10">
    <property type="entry name" value="Winged helix-like DNA-binding domain superfamily/Winged helix DNA-binding domain"/>
    <property type="match status" value="1"/>
</dbReference>
<gene>
    <name evidence="1" type="ORF">BWK72_20190</name>
</gene>
<evidence type="ECO:0000313" key="1">
    <source>
        <dbReference type="EMBL" id="OQW85872.1"/>
    </source>
</evidence>
<dbReference type="InterPro" id="IPR036388">
    <property type="entry name" value="WH-like_DNA-bd_sf"/>
</dbReference>
<dbReference type="AlphaFoldDB" id="A0A1W9KNX3"/>
<reference evidence="1 2" key="1">
    <citation type="submission" date="2017-01" db="EMBL/GenBank/DDBJ databases">
        <title>Novel large sulfur bacteria in the metagenomes of groundwater-fed chemosynthetic microbial mats in the Lake Huron basin.</title>
        <authorList>
            <person name="Sharrar A.M."/>
            <person name="Flood B.E."/>
            <person name="Bailey J.V."/>
            <person name="Jones D.S."/>
            <person name="Biddanda B."/>
            <person name="Ruberg S.A."/>
            <person name="Marcus D.N."/>
            <person name="Dick G.J."/>
        </authorList>
    </citation>
    <scope>NUCLEOTIDE SEQUENCE [LARGE SCALE GENOMIC DNA]</scope>
    <source>
        <strain evidence="1">A7</strain>
    </source>
</reference>
<dbReference type="EMBL" id="MTEI01000031">
    <property type="protein sequence ID" value="OQW85872.1"/>
    <property type="molecule type" value="Genomic_DNA"/>
</dbReference>